<comment type="caution">
    <text evidence="2">The sequence shown here is derived from an EMBL/GenBank/DDBJ whole genome shotgun (WGS) entry which is preliminary data.</text>
</comment>
<dbReference type="AlphaFoldDB" id="A0A9P5U5I2"/>
<dbReference type="EMBL" id="JADNRY010000082">
    <property type="protein sequence ID" value="KAF9066752.1"/>
    <property type="molecule type" value="Genomic_DNA"/>
</dbReference>
<gene>
    <name evidence="2" type="ORF">BDP27DRAFT_1365393</name>
</gene>
<reference evidence="2" key="1">
    <citation type="submission" date="2020-11" db="EMBL/GenBank/DDBJ databases">
        <authorList>
            <consortium name="DOE Joint Genome Institute"/>
            <person name="Ahrendt S."/>
            <person name="Riley R."/>
            <person name="Andreopoulos W."/>
            <person name="Labutti K."/>
            <person name="Pangilinan J."/>
            <person name="Ruiz-Duenas F.J."/>
            <person name="Barrasa J.M."/>
            <person name="Sanchez-Garcia M."/>
            <person name="Camarero S."/>
            <person name="Miyauchi S."/>
            <person name="Serrano A."/>
            <person name="Linde D."/>
            <person name="Babiker R."/>
            <person name="Drula E."/>
            <person name="Ayuso-Fernandez I."/>
            <person name="Pacheco R."/>
            <person name="Padilla G."/>
            <person name="Ferreira P."/>
            <person name="Barriuso J."/>
            <person name="Kellner H."/>
            <person name="Castanera R."/>
            <person name="Alfaro M."/>
            <person name="Ramirez L."/>
            <person name="Pisabarro A.G."/>
            <person name="Kuo A."/>
            <person name="Tritt A."/>
            <person name="Lipzen A."/>
            <person name="He G."/>
            <person name="Yan M."/>
            <person name="Ng V."/>
            <person name="Cullen D."/>
            <person name="Martin F."/>
            <person name="Rosso M.-N."/>
            <person name="Henrissat B."/>
            <person name="Hibbett D."/>
            <person name="Martinez A.T."/>
            <person name="Grigoriev I.V."/>
        </authorList>
    </citation>
    <scope>NUCLEOTIDE SEQUENCE</scope>
    <source>
        <strain evidence="2">AH 40177</strain>
    </source>
</reference>
<evidence type="ECO:0000313" key="2">
    <source>
        <dbReference type="EMBL" id="KAF9066752.1"/>
    </source>
</evidence>
<feature type="compositionally biased region" description="Polar residues" evidence="1">
    <location>
        <begin position="71"/>
        <end position="80"/>
    </location>
</feature>
<feature type="region of interest" description="Disordered" evidence="1">
    <location>
        <begin position="63"/>
        <end position="91"/>
    </location>
</feature>
<accession>A0A9P5U5I2</accession>
<keyword evidence="3" id="KW-1185">Reference proteome</keyword>
<organism evidence="2 3">
    <name type="scientific">Rhodocollybia butyracea</name>
    <dbReference type="NCBI Taxonomy" id="206335"/>
    <lineage>
        <taxon>Eukaryota</taxon>
        <taxon>Fungi</taxon>
        <taxon>Dikarya</taxon>
        <taxon>Basidiomycota</taxon>
        <taxon>Agaricomycotina</taxon>
        <taxon>Agaricomycetes</taxon>
        <taxon>Agaricomycetidae</taxon>
        <taxon>Agaricales</taxon>
        <taxon>Marasmiineae</taxon>
        <taxon>Omphalotaceae</taxon>
        <taxon>Rhodocollybia</taxon>
    </lineage>
</organism>
<evidence type="ECO:0000256" key="1">
    <source>
        <dbReference type="SAM" id="MobiDB-lite"/>
    </source>
</evidence>
<protein>
    <submittedName>
        <fullName evidence="2">Uncharacterized protein</fullName>
    </submittedName>
</protein>
<dbReference type="Proteomes" id="UP000772434">
    <property type="component" value="Unassembled WGS sequence"/>
</dbReference>
<sequence>MAQCKRTLVYTMESLSNAATRSSRNRGDFQFRPETANTIELTLPTTSYMDVVQWDEVDTERLMSTEKTDTSRTPLLSSGQRPAYLEGTSPGPELVRYRSTEGIPTPRPWTLPRNRRGLLRMLDTPDVPHAYSIRTFRMQTWMETKTRLSKKHKYIPTFHLPCSLIFVQPSGSAGGESHTKA</sequence>
<name>A0A9P5U5I2_9AGAR</name>
<evidence type="ECO:0000313" key="3">
    <source>
        <dbReference type="Proteomes" id="UP000772434"/>
    </source>
</evidence>
<proteinExistence type="predicted"/>